<dbReference type="GO" id="GO:0008017">
    <property type="term" value="F:microtubule binding"/>
    <property type="evidence" value="ECO:0007669"/>
    <property type="project" value="InterPro"/>
</dbReference>
<evidence type="ECO:0000256" key="1">
    <source>
        <dbReference type="ARBA" id="ARBA00006187"/>
    </source>
</evidence>
<proteinExistence type="inferred from homology"/>
<name>A0A7J6VU80_THATH</name>
<dbReference type="PANTHER" id="PTHR19321:SF41">
    <property type="entry name" value="FASCETTO-RELATED"/>
    <property type="match status" value="1"/>
</dbReference>
<dbReference type="GO" id="GO:0000226">
    <property type="term" value="P:microtubule cytoskeleton organization"/>
    <property type="evidence" value="ECO:0007669"/>
    <property type="project" value="InterPro"/>
</dbReference>
<keyword evidence="2" id="KW-0493">Microtubule</keyword>
<dbReference type="PANTHER" id="PTHR19321">
    <property type="entry name" value="PROTEIN REGULATOR OF CYTOKINESIS 1 PRC1-RELATED"/>
    <property type="match status" value="1"/>
</dbReference>
<protein>
    <submittedName>
        <fullName evidence="3">Uncharacterized protein</fullName>
    </submittedName>
</protein>
<accession>A0A7J6VU80</accession>
<comment type="similarity">
    <text evidence="1">Belongs to the MAP65/ASE1 family.</text>
</comment>
<organism evidence="3 4">
    <name type="scientific">Thalictrum thalictroides</name>
    <name type="common">Rue-anemone</name>
    <name type="synonym">Anemone thalictroides</name>
    <dbReference type="NCBI Taxonomy" id="46969"/>
    <lineage>
        <taxon>Eukaryota</taxon>
        <taxon>Viridiplantae</taxon>
        <taxon>Streptophyta</taxon>
        <taxon>Embryophyta</taxon>
        <taxon>Tracheophyta</taxon>
        <taxon>Spermatophyta</taxon>
        <taxon>Magnoliopsida</taxon>
        <taxon>Ranunculales</taxon>
        <taxon>Ranunculaceae</taxon>
        <taxon>Thalictroideae</taxon>
        <taxon>Thalictrum</taxon>
    </lineage>
</organism>
<dbReference type="GO" id="GO:0005819">
    <property type="term" value="C:spindle"/>
    <property type="evidence" value="ECO:0007669"/>
    <property type="project" value="TreeGrafter"/>
</dbReference>
<reference evidence="3 4" key="1">
    <citation type="submission" date="2020-06" db="EMBL/GenBank/DDBJ databases">
        <title>Transcriptomic and genomic resources for Thalictrum thalictroides and T. hernandezii: Facilitating candidate gene discovery in an emerging model plant lineage.</title>
        <authorList>
            <person name="Arias T."/>
            <person name="Riano-Pachon D.M."/>
            <person name="Di Stilio V.S."/>
        </authorList>
    </citation>
    <scope>NUCLEOTIDE SEQUENCE [LARGE SCALE GENOMIC DNA]</scope>
    <source>
        <strain evidence="4">cv. WT478/WT964</strain>
        <tissue evidence="3">Leaves</tissue>
    </source>
</reference>
<evidence type="ECO:0000256" key="2">
    <source>
        <dbReference type="ARBA" id="ARBA00022701"/>
    </source>
</evidence>
<keyword evidence="4" id="KW-1185">Reference proteome</keyword>
<dbReference type="Proteomes" id="UP000554482">
    <property type="component" value="Unassembled WGS sequence"/>
</dbReference>
<evidence type="ECO:0000313" key="3">
    <source>
        <dbReference type="EMBL" id="KAF5187730.1"/>
    </source>
</evidence>
<dbReference type="GO" id="GO:0000911">
    <property type="term" value="P:cytokinesis by cell plate formation"/>
    <property type="evidence" value="ECO:0007669"/>
    <property type="project" value="TreeGrafter"/>
</dbReference>
<gene>
    <name evidence="3" type="ORF">FRX31_022683</name>
</gene>
<comment type="caution">
    <text evidence="3">The sequence shown here is derived from an EMBL/GenBank/DDBJ whole genome shotgun (WGS) entry which is preliminary data.</text>
</comment>
<dbReference type="GO" id="GO:0005874">
    <property type="term" value="C:microtubule"/>
    <property type="evidence" value="ECO:0007669"/>
    <property type="project" value="UniProtKB-KW"/>
</dbReference>
<dbReference type="InterPro" id="IPR007145">
    <property type="entry name" value="MAP65_Ase1_PRC1"/>
</dbReference>
<dbReference type="EMBL" id="JABWDY010027647">
    <property type="protein sequence ID" value="KAF5187730.1"/>
    <property type="molecule type" value="Genomic_DNA"/>
</dbReference>
<dbReference type="GO" id="GO:0005737">
    <property type="term" value="C:cytoplasm"/>
    <property type="evidence" value="ECO:0007669"/>
    <property type="project" value="TreeGrafter"/>
</dbReference>
<dbReference type="AlphaFoldDB" id="A0A7J6VU80"/>
<dbReference type="OrthoDB" id="1706427at2759"/>
<evidence type="ECO:0000313" key="4">
    <source>
        <dbReference type="Proteomes" id="UP000554482"/>
    </source>
</evidence>
<sequence length="94" mass="10733">MIKLCRLQQIWDEVGKSDNVKDTMLLQFEQECLDVYNRKVDRAAKLRKTLEELESAAKLVALSGFNKALIAAQLIAFTGFLPHKFPYLRMKCAG</sequence>